<evidence type="ECO:0000256" key="1">
    <source>
        <dbReference type="ARBA" id="ARBA00005046"/>
    </source>
</evidence>
<evidence type="ECO:0000313" key="13">
    <source>
        <dbReference type="EMBL" id="MFD1766892.1"/>
    </source>
</evidence>
<dbReference type="Gene3D" id="3.90.1170.40">
    <property type="entry name" value="Molybdopterin biosynthesis MoaE subunit"/>
    <property type="match status" value="1"/>
</dbReference>
<dbReference type="Proteomes" id="UP001597215">
    <property type="component" value="Unassembled WGS sequence"/>
</dbReference>
<dbReference type="CDD" id="cd00756">
    <property type="entry name" value="MoaE"/>
    <property type="match status" value="1"/>
</dbReference>
<sequence length="145" mass="15842">MIRVSIHTEAFDIAAEAAMLERLGVGAVATFTGIVRADDGVTAIELEHYPGMTEASLSDICEEALQRWGLAGCTIIHRVGRMEVGEPIVLVLAAAAHRAAALEACAYLIDRLKTDAPFWKKEYRDADAVWVEAKASDTQRATRWD</sequence>
<evidence type="ECO:0000256" key="6">
    <source>
        <dbReference type="ARBA" id="ARBA00025448"/>
    </source>
</evidence>
<evidence type="ECO:0000256" key="11">
    <source>
        <dbReference type="ARBA" id="ARBA00032474"/>
    </source>
</evidence>
<keyword evidence="14" id="KW-1185">Reference proteome</keyword>
<dbReference type="PANTHER" id="PTHR23404">
    <property type="entry name" value="MOLYBDOPTERIN SYNTHASE RELATED"/>
    <property type="match status" value="1"/>
</dbReference>
<evidence type="ECO:0000256" key="12">
    <source>
        <dbReference type="ARBA" id="ARBA00049878"/>
    </source>
</evidence>
<evidence type="ECO:0000256" key="5">
    <source>
        <dbReference type="ARBA" id="ARBA00023150"/>
    </source>
</evidence>
<gene>
    <name evidence="13" type="ORF">ACFSAG_08560</name>
</gene>
<proteinExistence type="inferred from homology"/>
<evidence type="ECO:0000256" key="10">
    <source>
        <dbReference type="ARBA" id="ARBA00030781"/>
    </source>
</evidence>
<evidence type="ECO:0000256" key="7">
    <source>
        <dbReference type="ARBA" id="ARBA00026066"/>
    </source>
</evidence>
<dbReference type="InterPro" id="IPR003448">
    <property type="entry name" value="Mopterin_biosynth_MoaE"/>
</dbReference>
<evidence type="ECO:0000313" key="14">
    <source>
        <dbReference type="Proteomes" id="UP001597215"/>
    </source>
</evidence>
<comment type="subunit">
    <text evidence="7">Heterotetramer of 2 MoaD subunits and 2 MoaE subunits. Also stable as homodimer. The enzyme changes between these two forms during catalysis.</text>
</comment>
<dbReference type="EC" id="2.8.1.12" evidence="3"/>
<comment type="pathway">
    <text evidence="1">Cofactor biosynthesis; molybdopterin biosynthesis.</text>
</comment>
<reference evidence="14" key="1">
    <citation type="journal article" date="2019" name="Int. J. Syst. Evol. Microbiol.">
        <title>The Global Catalogue of Microorganisms (GCM) 10K type strain sequencing project: providing services to taxonomists for standard genome sequencing and annotation.</title>
        <authorList>
            <consortium name="The Broad Institute Genomics Platform"/>
            <consortium name="The Broad Institute Genome Sequencing Center for Infectious Disease"/>
            <person name="Wu L."/>
            <person name="Ma J."/>
        </authorList>
    </citation>
    <scope>NUCLEOTIDE SEQUENCE [LARGE SCALE GENOMIC DNA]</scope>
    <source>
        <strain evidence="14">CGMCC 1.12449</strain>
    </source>
</reference>
<protein>
    <recommendedName>
        <fullName evidence="4">Molybdopterin synthase catalytic subunit</fullName>
        <ecNumber evidence="3">2.8.1.12</ecNumber>
    </recommendedName>
    <alternativeName>
        <fullName evidence="10">MPT synthase subunit 2</fullName>
    </alternativeName>
    <alternativeName>
        <fullName evidence="8">Molybdenum cofactor biosynthesis protein E</fullName>
    </alternativeName>
    <alternativeName>
        <fullName evidence="9">Molybdopterin-converting factor large subunit</fullName>
    </alternativeName>
    <alternativeName>
        <fullName evidence="11">Molybdopterin-converting factor subunit 2</fullName>
    </alternativeName>
</protein>
<dbReference type="EMBL" id="JBHUEL010000008">
    <property type="protein sequence ID" value="MFD1766892.1"/>
    <property type="molecule type" value="Genomic_DNA"/>
</dbReference>
<keyword evidence="5" id="KW-0501">Molybdenum cofactor biosynthesis</keyword>
<dbReference type="Pfam" id="PF02391">
    <property type="entry name" value="MoaE"/>
    <property type="match status" value="1"/>
</dbReference>
<organism evidence="13 14">
    <name type="scientific">Sphingorhabdus buctiana</name>
    <dbReference type="NCBI Taxonomy" id="1508805"/>
    <lineage>
        <taxon>Bacteria</taxon>
        <taxon>Pseudomonadati</taxon>
        <taxon>Pseudomonadota</taxon>
        <taxon>Alphaproteobacteria</taxon>
        <taxon>Sphingomonadales</taxon>
        <taxon>Sphingomonadaceae</taxon>
        <taxon>Sphingorhabdus</taxon>
    </lineage>
</organism>
<dbReference type="InterPro" id="IPR036563">
    <property type="entry name" value="MoaE_sf"/>
</dbReference>
<comment type="similarity">
    <text evidence="2">Belongs to the MoaE family.</text>
</comment>
<comment type="caution">
    <text evidence="13">The sequence shown here is derived from an EMBL/GenBank/DDBJ whole genome shotgun (WGS) entry which is preliminary data.</text>
</comment>
<accession>A0ABW4MD59</accession>
<comment type="catalytic activity">
    <reaction evidence="12">
        <text>2 [molybdopterin-synthase sulfur-carrier protein]-C-terminal-Gly-aminoethanethioate + cyclic pyranopterin phosphate + H2O = molybdopterin + 2 [molybdopterin-synthase sulfur-carrier protein]-C-terminal Gly-Gly + 2 H(+)</text>
        <dbReference type="Rhea" id="RHEA:26333"/>
        <dbReference type="Rhea" id="RHEA-COMP:12202"/>
        <dbReference type="Rhea" id="RHEA-COMP:19907"/>
        <dbReference type="ChEBI" id="CHEBI:15377"/>
        <dbReference type="ChEBI" id="CHEBI:15378"/>
        <dbReference type="ChEBI" id="CHEBI:58698"/>
        <dbReference type="ChEBI" id="CHEBI:59648"/>
        <dbReference type="ChEBI" id="CHEBI:90778"/>
        <dbReference type="ChEBI" id="CHEBI:232372"/>
        <dbReference type="EC" id="2.8.1.12"/>
    </reaction>
</comment>
<evidence type="ECO:0000256" key="9">
    <source>
        <dbReference type="ARBA" id="ARBA00030407"/>
    </source>
</evidence>
<evidence type="ECO:0000256" key="3">
    <source>
        <dbReference type="ARBA" id="ARBA00011950"/>
    </source>
</evidence>
<dbReference type="RefSeq" id="WP_381513544.1">
    <property type="nucleotide sequence ID" value="NZ_JBHUEL010000008.1"/>
</dbReference>
<dbReference type="SUPFAM" id="SSF54690">
    <property type="entry name" value="Molybdopterin synthase subunit MoaE"/>
    <property type="match status" value="1"/>
</dbReference>
<comment type="function">
    <text evidence="6">Converts molybdopterin precursor Z into molybdopterin. This requires the incorporation of two sulfur atoms into precursor Z to generate a dithiolene group. The sulfur is provided by MoaD.</text>
</comment>
<evidence type="ECO:0000256" key="8">
    <source>
        <dbReference type="ARBA" id="ARBA00029745"/>
    </source>
</evidence>
<name>A0ABW4MD59_9SPHN</name>
<evidence type="ECO:0000256" key="4">
    <source>
        <dbReference type="ARBA" id="ARBA00013858"/>
    </source>
</evidence>
<evidence type="ECO:0000256" key="2">
    <source>
        <dbReference type="ARBA" id="ARBA00005426"/>
    </source>
</evidence>